<dbReference type="PROSITE" id="PS00624">
    <property type="entry name" value="GMC_OXRED_2"/>
    <property type="match status" value="1"/>
</dbReference>
<evidence type="ECO:0000256" key="1">
    <source>
        <dbReference type="ARBA" id="ARBA00001974"/>
    </source>
</evidence>
<dbReference type="PANTHER" id="PTHR11552:SF147">
    <property type="entry name" value="CHOLINE DEHYDROGENASE, MITOCHONDRIAL"/>
    <property type="match status" value="1"/>
</dbReference>
<dbReference type="GO" id="GO:0050660">
    <property type="term" value="F:flavin adenine dinucleotide binding"/>
    <property type="evidence" value="ECO:0007669"/>
    <property type="project" value="InterPro"/>
</dbReference>
<keyword evidence="3" id="KW-0285">Flavoprotein</keyword>
<keyword evidence="8" id="KW-1185">Reference proteome</keyword>
<dbReference type="SUPFAM" id="SSF51905">
    <property type="entry name" value="FAD/NAD(P)-binding domain"/>
    <property type="match status" value="1"/>
</dbReference>
<dbReference type="RefSeq" id="WP_189578323.1">
    <property type="nucleotide sequence ID" value="NZ_BMYF01000001.1"/>
</dbReference>
<feature type="binding site" evidence="5">
    <location>
        <position position="216"/>
    </location>
    <ligand>
        <name>FAD</name>
        <dbReference type="ChEBI" id="CHEBI:57692"/>
    </ligand>
</feature>
<reference evidence="7" key="1">
    <citation type="journal article" date="2014" name="Int. J. Syst. Evol. Microbiol.">
        <title>Complete genome sequence of Corynebacterium casei LMG S-19264T (=DSM 44701T), isolated from a smear-ripened cheese.</title>
        <authorList>
            <consortium name="US DOE Joint Genome Institute (JGI-PGF)"/>
            <person name="Walter F."/>
            <person name="Albersmeier A."/>
            <person name="Kalinowski J."/>
            <person name="Ruckert C."/>
        </authorList>
    </citation>
    <scope>NUCLEOTIDE SEQUENCE</scope>
    <source>
        <strain evidence="7">KCTC 23224</strain>
    </source>
</reference>
<evidence type="ECO:0000256" key="3">
    <source>
        <dbReference type="ARBA" id="ARBA00022630"/>
    </source>
</evidence>
<dbReference type="InterPro" id="IPR007867">
    <property type="entry name" value="GMC_OxRtase_C"/>
</dbReference>
<protein>
    <submittedName>
        <fullName evidence="7">Choline dehydrogenase</fullName>
    </submittedName>
</protein>
<dbReference type="PANTHER" id="PTHR11552">
    <property type="entry name" value="GLUCOSE-METHANOL-CHOLINE GMC OXIDOREDUCTASE"/>
    <property type="match status" value="1"/>
</dbReference>
<dbReference type="Pfam" id="PF00732">
    <property type="entry name" value="GMC_oxred_N"/>
    <property type="match status" value="1"/>
</dbReference>
<gene>
    <name evidence="7" type="ORF">GCM10008106_00900</name>
</gene>
<dbReference type="Gene3D" id="3.50.50.60">
    <property type="entry name" value="FAD/NAD(P)-binding domain"/>
    <property type="match status" value="1"/>
</dbReference>
<dbReference type="GO" id="GO:0016614">
    <property type="term" value="F:oxidoreductase activity, acting on CH-OH group of donors"/>
    <property type="evidence" value="ECO:0007669"/>
    <property type="project" value="InterPro"/>
</dbReference>
<dbReference type="InterPro" id="IPR036188">
    <property type="entry name" value="FAD/NAD-bd_sf"/>
</dbReference>
<name>A0A8J3G3T4_9BACT</name>
<comment type="similarity">
    <text evidence="2">Belongs to the GMC oxidoreductase family.</text>
</comment>
<evidence type="ECO:0000256" key="2">
    <source>
        <dbReference type="ARBA" id="ARBA00010790"/>
    </source>
</evidence>
<reference evidence="7" key="2">
    <citation type="submission" date="2020-09" db="EMBL/GenBank/DDBJ databases">
        <authorList>
            <person name="Sun Q."/>
            <person name="Kim S."/>
        </authorList>
    </citation>
    <scope>NUCLEOTIDE SEQUENCE</scope>
    <source>
        <strain evidence="7">KCTC 23224</strain>
    </source>
</reference>
<comment type="cofactor">
    <cofactor evidence="1 5">
        <name>FAD</name>
        <dbReference type="ChEBI" id="CHEBI:57692"/>
    </cofactor>
</comment>
<dbReference type="SUPFAM" id="SSF54373">
    <property type="entry name" value="FAD-linked reductases, C-terminal domain"/>
    <property type="match status" value="1"/>
</dbReference>
<feature type="binding site" evidence="5">
    <location>
        <position position="81"/>
    </location>
    <ligand>
        <name>FAD</name>
        <dbReference type="ChEBI" id="CHEBI:57692"/>
    </ligand>
</feature>
<dbReference type="Proteomes" id="UP000642809">
    <property type="component" value="Unassembled WGS sequence"/>
</dbReference>
<dbReference type="InterPro" id="IPR000172">
    <property type="entry name" value="GMC_OxRdtase_N"/>
</dbReference>
<dbReference type="EMBL" id="BMYF01000001">
    <property type="protein sequence ID" value="GHB24052.1"/>
    <property type="molecule type" value="Genomic_DNA"/>
</dbReference>
<dbReference type="PIRSF" id="PIRSF000137">
    <property type="entry name" value="Alcohol_oxidase"/>
    <property type="match status" value="1"/>
</dbReference>
<dbReference type="InterPro" id="IPR012132">
    <property type="entry name" value="GMC_OxRdtase"/>
</dbReference>
<comment type="caution">
    <text evidence="7">The sequence shown here is derived from an EMBL/GenBank/DDBJ whole genome shotgun (WGS) entry which is preliminary data.</text>
</comment>
<evidence type="ECO:0000313" key="7">
    <source>
        <dbReference type="EMBL" id="GHB24052.1"/>
    </source>
</evidence>
<evidence type="ECO:0000256" key="5">
    <source>
        <dbReference type="PIRSR" id="PIRSR000137-2"/>
    </source>
</evidence>
<dbReference type="Pfam" id="PF05199">
    <property type="entry name" value="GMC_oxred_C"/>
    <property type="match status" value="1"/>
</dbReference>
<accession>A0A8J3G3T4</accession>
<evidence type="ECO:0000259" key="6">
    <source>
        <dbReference type="PROSITE" id="PS00624"/>
    </source>
</evidence>
<sequence length="533" mass="58632">MIFDYIIVGAGSAGCVLANRLSENPRNQVLLLEAGGPDSQTDIHIPGAYSQLNRTAVDWSFWTEPQAHVDGRKIYIPRGKVLGGSSSTNAMAYVRGNPKDFDEWASLGNEGWSYQDVLPYFKKSEYNENFSGDFYGNKGPLHVAHSHQPHSLGKHFIKACVQTGIPENPEYNAGQQEGASMLQFTIKNNERHSTVTAFLKPAMKRSNLTVMTRIHVTKIILENKVAKGVQAINGDGKLREIFCSKEVILSAGAFQSPQILLLSGIGGAAYLNTFGIVCQHELKGVGQNLLEHVWSGVSAKSTVPTNNDTLKPLVKFRELANYILFKKGVLGNSPLTANAFIKTEQTLDRPDIQFHFAPTGVNKDYSTDLYDVTTFPKESGFSIMCILVRPKSKGYVGLNSSNPLDPPKIQPNIFSHPDDLETLKKGMLVAKQVMETKELQSFQKDGIYLPSSFDDETLEKHMKRSLETLYHPVGTCKMGKDEMAVVDDQLRVHGIQKLRIADASIMPTIITGNTNAACIMIGEKAADLVLGKG</sequence>
<evidence type="ECO:0000256" key="4">
    <source>
        <dbReference type="ARBA" id="ARBA00022827"/>
    </source>
</evidence>
<proteinExistence type="inferred from homology"/>
<dbReference type="Gene3D" id="3.30.560.10">
    <property type="entry name" value="Glucose Oxidase, domain 3"/>
    <property type="match status" value="1"/>
</dbReference>
<feature type="domain" description="Glucose-methanol-choline oxidoreductase N-terminal" evidence="6">
    <location>
        <begin position="252"/>
        <end position="266"/>
    </location>
</feature>
<evidence type="ECO:0000313" key="8">
    <source>
        <dbReference type="Proteomes" id="UP000642809"/>
    </source>
</evidence>
<keyword evidence="4 5" id="KW-0274">FAD</keyword>
<organism evidence="7 8">
    <name type="scientific">Mongoliitalea lutea</name>
    <dbReference type="NCBI Taxonomy" id="849756"/>
    <lineage>
        <taxon>Bacteria</taxon>
        <taxon>Pseudomonadati</taxon>
        <taxon>Bacteroidota</taxon>
        <taxon>Cytophagia</taxon>
        <taxon>Cytophagales</taxon>
        <taxon>Cyclobacteriaceae</taxon>
        <taxon>Mongoliitalea</taxon>
    </lineage>
</organism>
<dbReference type="AlphaFoldDB" id="A0A8J3G3T4"/>